<reference evidence="3" key="1">
    <citation type="journal article" date="2017" name="Nat. Commun.">
        <title>The North American bullfrog draft genome provides insight into hormonal regulation of long noncoding RNA.</title>
        <authorList>
            <person name="Hammond S.A."/>
            <person name="Warren R.L."/>
            <person name="Vandervalk B.P."/>
            <person name="Kucuk E."/>
            <person name="Khan H."/>
            <person name="Gibb E.A."/>
            <person name="Pandoh P."/>
            <person name="Kirk H."/>
            <person name="Zhao Y."/>
            <person name="Jones M."/>
            <person name="Mungall A.J."/>
            <person name="Coope R."/>
            <person name="Pleasance S."/>
            <person name="Moore R.A."/>
            <person name="Holt R.A."/>
            <person name="Round J.M."/>
            <person name="Ohora S."/>
            <person name="Walle B.V."/>
            <person name="Veldhoen N."/>
            <person name="Helbing C.C."/>
            <person name="Birol I."/>
        </authorList>
    </citation>
    <scope>NUCLEOTIDE SEQUENCE [LARGE SCALE GENOMIC DNA]</scope>
</reference>
<feature type="compositionally biased region" description="Basic and acidic residues" evidence="1">
    <location>
        <begin position="140"/>
        <end position="155"/>
    </location>
</feature>
<feature type="compositionally biased region" description="Basic residues" evidence="1">
    <location>
        <begin position="156"/>
        <end position="167"/>
    </location>
</feature>
<protein>
    <submittedName>
        <fullName evidence="2">Uncharacterized protein</fullName>
    </submittedName>
</protein>
<dbReference type="PANTHER" id="PTHR14739">
    <property type="entry name" value="MICROTUBULE-ASSOCIATED PROTEIN 9"/>
    <property type="match status" value="1"/>
</dbReference>
<feature type="region of interest" description="Disordered" evidence="1">
    <location>
        <begin position="1"/>
        <end position="27"/>
    </location>
</feature>
<feature type="region of interest" description="Disordered" evidence="1">
    <location>
        <begin position="40"/>
        <end position="167"/>
    </location>
</feature>
<evidence type="ECO:0000313" key="3">
    <source>
        <dbReference type="Proteomes" id="UP000228934"/>
    </source>
</evidence>
<evidence type="ECO:0000256" key="1">
    <source>
        <dbReference type="SAM" id="MobiDB-lite"/>
    </source>
</evidence>
<dbReference type="PANTHER" id="PTHR14739:SF9">
    <property type="entry name" value="MICROTUBULE-ASSOCIATED PROTEIN 9"/>
    <property type="match status" value="1"/>
</dbReference>
<dbReference type="GO" id="GO:0090307">
    <property type="term" value="P:mitotic spindle assembly"/>
    <property type="evidence" value="ECO:0007669"/>
    <property type="project" value="TreeGrafter"/>
</dbReference>
<proteinExistence type="predicted"/>
<dbReference type="GO" id="GO:0000235">
    <property type="term" value="C:astral microtubule"/>
    <property type="evidence" value="ECO:0007669"/>
    <property type="project" value="TreeGrafter"/>
</dbReference>
<dbReference type="GO" id="GO:0000281">
    <property type="term" value="P:mitotic cytokinesis"/>
    <property type="evidence" value="ECO:0007669"/>
    <property type="project" value="InterPro"/>
</dbReference>
<dbReference type="GO" id="GO:1902412">
    <property type="term" value="P:regulation of mitotic cytokinesis"/>
    <property type="evidence" value="ECO:0007669"/>
    <property type="project" value="TreeGrafter"/>
</dbReference>
<dbReference type="EMBL" id="KV923806">
    <property type="protein sequence ID" value="PIN88540.1"/>
    <property type="molecule type" value="Genomic_DNA"/>
</dbReference>
<accession>A0A2G9NCZ2</accession>
<organism evidence="2 3">
    <name type="scientific">Aquarana catesbeiana</name>
    <name type="common">American bullfrog</name>
    <name type="synonym">Rana catesbeiana</name>
    <dbReference type="NCBI Taxonomy" id="8400"/>
    <lineage>
        <taxon>Eukaryota</taxon>
        <taxon>Metazoa</taxon>
        <taxon>Chordata</taxon>
        <taxon>Craniata</taxon>
        <taxon>Vertebrata</taxon>
        <taxon>Euteleostomi</taxon>
        <taxon>Amphibia</taxon>
        <taxon>Batrachia</taxon>
        <taxon>Anura</taxon>
        <taxon>Neobatrachia</taxon>
        <taxon>Ranoidea</taxon>
        <taxon>Ranidae</taxon>
        <taxon>Aquarana</taxon>
    </lineage>
</organism>
<feature type="compositionally biased region" description="Basic and acidic residues" evidence="1">
    <location>
        <begin position="70"/>
        <end position="86"/>
    </location>
</feature>
<evidence type="ECO:0000313" key="2">
    <source>
        <dbReference type="EMBL" id="PIN88540.1"/>
    </source>
</evidence>
<dbReference type="Proteomes" id="UP000228934">
    <property type="component" value="Unassembled WGS sequence"/>
</dbReference>
<feature type="compositionally biased region" description="Acidic residues" evidence="1">
    <location>
        <begin position="46"/>
        <end position="66"/>
    </location>
</feature>
<gene>
    <name evidence="2" type="ORF">AB205_0018840</name>
</gene>
<sequence length="167" mass="19441">MEEEEENFTTFLAYTKSPKTTKRTSFQDELKKAVNARVSRQKAIEEAENSDYSEEFESDDSLDDSFNETKSIKPESRGSFHDFHFSDDDDDDDDDDKKSNNKVSFLKTRRQENKELDYEGHERTLPKSPIFGDMGNGHLTAKDQKPTPKPRESRMKRSPSRKSFLKI</sequence>
<feature type="compositionally biased region" description="Basic and acidic residues" evidence="1">
    <location>
        <begin position="109"/>
        <end position="125"/>
    </location>
</feature>
<dbReference type="AlphaFoldDB" id="A0A2G9NCZ2"/>
<dbReference type="GO" id="GO:0008017">
    <property type="term" value="F:microtubule binding"/>
    <property type="evidence" value="ECO:0007669"/>
    <property type="project" value="TreeGrafter"/>
</dbReference>
<name>A0A2G9NCZ2_AQUCT</name>
<dbReference type="InterPro" id="IPR026106">
    <property type="entry name" value="MAP9"/>
</dbReference>
<keyword evidence="3" id="KW-1185">Reference proteome</keyword>
<dbReference type="OrthoDB" id="8956542at2759"/>